<dbReference type="STRING" id="994484.PSEBR_m1207"/>
<sequence length="236" mass="26263">MFLAKFEEYSRKERNGANGQSAQLGLRYSLKGTINTLYKSFTVPRHPKLNEHTEQQIFTYIVSFLDFHKKKDETLTIYEIQIISHLSPCTDCAKKLAELPEALSKYHTHDSSQATYSIGSHGIFHRPAATLPEVNTELATSIKTMTSAKWKIEAVDEIPSLMLKPADMNSLDYFMLTTKDKPELRKKIAGINWDFRKAVAAELKLKEAAAASSASSQPAAAANSLMNPSPAVSNPK</sequence>
<reference key="2">
    <citation type="submission" date="2011-03" db="EMBL/GenBank/DDBJ databases">
        <title>Complete Genome Sequence of a beneficial plant roots-associated bacterium Pseudomonas brassicacearum.</title>
        <authorList>
            <person name="Ortet P."/>
            <person name="Barakat M."/>
            <person name="Lalaouna D."/>
            <person name="Fochesato S."/>
            <person name="Barbe V."/>
            <person name="Santaella C."/>
            <person name="Heulin T."/>
            <person name="Achouak W."/>
        </authorList>
    </citation>
    <scope>NUCLEOTIDE SEQUENCE</scope>
    <source>
        <strain>NFM421</strain>
    </source>
</reference>
<accession>F2KJK4</accession>
<dbReference type="KEGG" id="pba:PSEBR_m1207"/>
<reference evidence="2 3" key="1">
    <citation type="journal article" date="2011" name="J. Bacteriol.">
        <title>Complete genome sequence of a beneficial plant root-associated bacterium, Pseudomonas brassicacearum.</title>
        <authorList>
            <person name="Ortet P."/>
            <person name="Barakat M."/>
            <person name="Lalaouna D."/>
            <person name="Fochesato S."/>
            <person name="Barbe V."/>
            <person name="Vacherie B."/>
            <person name="Santaella C."/>
            <person name="Heulin T."/>
            <person name="Achouak W."/>
        </authorList>
    </citation>
    <scope>NUCLEOTIDE SEQUENCE [LARGE SCALE GENOMIC DNA]</scope>
    <source>
        <strain evidence="2 3">NFM421</strain>
    </source>
</reference>
<dbReference type="Proteomes" id="UP000006692">
    <property type="component" value="Chromosome"/>
</dbReference>
<dbReference type="HOGENOM" id="CLU_1174610_0_0_6"/>
<evidence type="ECO:0000313" key="3">
    <source>
        <dbReference type="Proteomes" id="UP000006692"/>
    </source>
</evidence>
<dbReference type="RefSeq" id="WP_013693904.1">
    <property type="nucleotide sequence ID" value="NC_015379.1"/>
</dbReference>
<evidence type="ECO:0000313" key="2">
    <source>
        <dbReference type="EMBL" id="AEA70230.1"/>
    </source>
</evidence>
<protein>
    <submittedName>
        <fullName evidence="2">Uncharacterized protein</fullName>
    </submittedName>
</protein>
<dbReference type="EMBL" id="CP002585">
    <property type="protein sequence ID" value="AEA70230.1"/>
    <property type="molecule type" value="Genomic_DNA"/>
</dbReference>
<proteinExistence type="predicted"/>
<feature type="compositionally biased region" description="Polar residues" evidence="1">
    <location>
        <begin position="226"/>
        <end position="236"/>
    </location>
</feature>
<feature type="compositionally biased region" description="Low complexity" evidence="1">
    <location>
        <begin position="216"/>
        <end position="225"/>
    </location>
</feature>
<name>F2KJK4_PSEBN</name>
<gene>
    <name evidence="2" type="ORF">PSEBR_m1207</name>
</gene>
<dbReference type="AlphaFoldDB" id="F2KJK4"/>
<feature type="region of interest" description="Disordered" evidence="1">
    <location>
        <begin position="216"/>
        <end position="236"/>
    </location>
</feature>
<evidence type="ECO:0000256" key="1">
    <source>
        <dbReference type="SAM" id="MobiDB-lite"/>
    </source>
</evidence>
<organism evidence="2 3">
    <name type="scientific">Pseudomonas brassicacearum (strain NFM421)</name>
    <dbReference type="NCBI Taxonomy" id="994484"/>
    <lineage>
        <taxon>Bacteria</taxon>
        <taxon>Pseudomonadati</taxon>
        <taxon>Pseudomonadota</taxon>
        <taxon>Gammaproteobacteria</taxon>
        <taxon>Pseudomonadales</taxon>
        <taxon>Pseudomonadaceae</taxon>
        <taxon>Pseudomonas</taxon>
    </lineage>
</organism>